<comment type="subcellular location">
    <subcellularLocation>
        <location evidence="3">Membrane</location>
        <topology evidence="3">Single-pass type II membrane protein</topology>
    </subcellularLocation>
</comment>
<dbReference type="RefSeq" id="WP_101536811.1">
    <property type="nucleotide sequence ID" value="NZ_MXAV01000006.1"/>
</dbReference>
<dbReference type="InterPro" id="IPR000223">
    <property type="entry name" value="Pept_S26A_signal_pept_1"/>
</dbReference>
<dbReference type="AlphaFoldDB" id="A0A2I1DPP0"/>
<dbReference type="CDD" id="cd06530">
    <property type="entry name" value="S26_SPase_I"/>
    <property type="match status" value="1"/>
</dbReference>
<comment type="caution">
    <text evidence="5">The sequence shown here is derived from an EMBL/GenBank/DDBJ whole genome shotgun (WGS) entry which is preliminary data.</text>
</comment>
<dbReference type="InterPro" id="IPR036286">
    <property type="entry name" value="LexA/Signal_pep-like_sf"/>
</dbReference>
<dbReference type="NCBIfam" id="TIGR02227">
    <property type="entry name" value="sigpep_I_bact"/>
    <property type="match status" value="1"/>
</dbReference>
<comment type="catalytic activity">
    <reaction evidence="3">
        <text>Cleavage of hydrophobic, N-terminal signal or leader sequences from secreted and periplasmic proteins.</text>
        <dbReference type="EC" id="3.4.21.89"/>
    </reaction>
</comment>
<evidence type="ECO:0000313" key="5">
    <source>
        <dbReference type="EMBL" id="PKY11841.1"/>
    </source>
</evidence>
<accession>A0A2I1DPP0</accession>
<dbReference type="OrthoDB" id="5360818at2"/>
<dbReference type="Pfam" id="PF10502">
    <property type="entry name" value="Peptidase_S26"/>
    <property type="match status" value="1"/>
</dbReference>
<dbReference type="GO" id="GO:0009003">
    <property type="term" value="F:signal peptidase activity"/>
    <property type="evidence" value="ECO:0007669"/>
    <property type="project" value="UniProtKB-EC"/>
</dbReference>
<proteinExistence type="inferred from homology"/>
<protein>
    <recommendedName>
        <fullName evidence="1 3">Signal peptidase I</fullName>
        <ecNumber evidence="3">3.4.21.89</ecNumber>
    </recommendedName>
</protein>
<dbReference type="InterPro" id="IPR019533">
    <property type="entry name" value="Peptidase_S26"/>
</dbReference>
<dbReference type="InParanoid" id="A0A2I1DPP0"/>
<dbReference type="EMBL" id="MXAV01000006">
    <property type="protein sequence ID" value="PKY11841.1"/>
    <property type="molecule type" value="Genomic_DNA"/>
</dbReference>
<evidence type="ECO:0000256" key="3">
    <source>
        <dbReference type="RuleBase" id="RU362042"/>
    </source>
</evidence>
<reference evidence="5 6" key="1">
    <citation type="submission" date="2017-03" db="EMBL/GenBank/DDBJ databases">
        <title>Draft genime sequence of the acidophilic sulfur-oxidizing bacterium Acidithiobacillus sp. SH, isolated from seawater.</title>
        <authorList>
            <person name="Sharmin S."/>
            <person name="Tokuhisa M."/>
            <person name="Kanao T."/>
            <person name="Kamimura K."/>
        </authorList>
    </citation>
    <scope>NUCLEOTIDE SEQUENCE [LARGE SCALE GENOMIC DNA]</scope>
    <source>
        <strain evidence="5 6">SH</strain>
    </source>
</reference>
<evidence type="ECO:0000313" key="6">
    <source>
        <dbReference type="Proteomes" id="UP000234329"/>
    </source>
</evidence>
<feature type="active site" evidence="2">
    <location>
        <position position="89"/>
    </location>
</feature>
<gene>
    <name evidence="5" type="ORF">B1757_02450</name>
</gene>
<dbReference type="GO" id="GO:0004252">
    <property type="term" value="F:serine-type endopeptidase activity"/>
    <property type="evidence" value="ECO:0007669"/>
    <property type="project" value="InterPro"/>
</dbReference>
<evidence type="ECO:0000256" key="2">
    <source>
        <dbReference type="PIRSR" id="PIRSR600223-1"/>
    </source>
</evidence>
<feature type="active site" evidence="2">
    <location>
        <position position="40"/>
    </location>
</feature>
<comment type="similarity">
    <text evidence="3">Belongs to the peptidase S26 family.</text>
</comment>
<keyword evidence="6" id="KW-1185">Reference proteome</keyword>
<name>A0A2I1DPP0_9PROT</name>
<dbReference type="Gene3D" id="2.10.109.10">
    <property type="entry name" value="Umud Fragment, subunit A"/>
    <property type="match status" value="1"/>
</dbReference>
<dbReference type="Proteomes" id="UP000234329">
    <property type="component" value="Unassembled WGS sequence"/>
</dbReference>
<sequence length="177" mass="19627">MTNTGLTLRSKMVLILGLGALAVVVGVLVRPAIAMHYGLSMDPQYQSCLPWSNFLVEYGPTQPLPGELVLFHDRKVDAISGGKPIEVVKMVAGVPGDRVKITANSIWIAGPHGPYRYWGKRWLMPWVRYKHLHVLPPETMVIPKGHYLLMGNTPGSYDGRYWGLVPAKNITGRAWAL</sequence>
<keyword evidence="3" id="KW-0645">Protease</keyword>
<evidence type="ECO:0000256" key="1">
    <source>
        <dbReference type="ARBA" id="ARBA00019232"/>
    </source>
</evidence>
<organism evidence="5 6">
    <name type="scientific">Acidithiobacillus marinus</name>
    <dbReference type="NCBI Taxonomy" id="187490"/>
    <lineage>
        <taxon>Bacteria</taxon>
        <taxon>Pseudomonadati</taxon>
        <taxon>Pseudomonadota</taxon>
        <taxon>Acidithiobacillia</taxon>
        <taxon>Acidithiobacillales</taxon>
        <taxon>Acidithiobacillaceae</taxon>
        <taxon>Acidithiobacillus</taxon>
    </lineage>
</organism>
<evidence type="ECO:0000259" key="4">
    <source>
        <dbReference type="Pfam" id="PF10502"/>
    </source>
</evidence>
<dbReference type="SUPFAM" id="SSF51306">
    <property type="entry name" value="LexA/Signal peptidase"/>
    <property type="match status" value="1"/>
</dbReference>
<dbReference type="GO" id="GO:0006465">
    <property type="term" value="P:signal peptide processing"/>
    <property type="evidence" value="ECO:0007669"/>
    <property type="project" value="InterPro"/>
</dbReference>
<feature type="domain" description="Peptidase S26" evidence="4">
    <location>
        <begin position="20"/>
        <end position="174"/>
    </location>
</feature>
<dbReference type="GO" id="GO:0016020">
    <property type="term" value="C:membrane"/>
    <property type="evidence" value="ECO:0007669"/>
    <property type="project" value="UniProtKB-SubCell"/>
</dbReference>
<dbReference type="EC" id="3.4.21.89" evidence="3"/>
<keyword evidence="3" id="KW-0378">Hydrolase</keyword>